<evidence type="ECO:0000256" key="8">
    <source>
        <dbReference type="PROSITE-ProRule" id="PRU01363"/>
    </source>
</evidence>
<dbReference type="InterPro" id="IPR020843">
    <property type="entry name" value="ER"/>
</dbReference>
<keyword evidence="4" id="KW-0521">NADP</keyword>
<keyword evidence="3" id="KW-0808">Transferase</keyword>
<feature type="region of interest" description="Disordered" evidence="9">
    <location>
        <begin position="1"/>
        <end position="51"/>
    </location>
</feature>
<dbReference type="InterPro" id="IPR013968">
    <property type="entry name" value="PKS_KR"/>
</dbReference>
<dbReference type="SUPFAM" id="SSF51735">
    <property type="entry name" value="NAD(P)-binding Rossmann-fold domains"/>
    <property type="match status" value="2"/>
</dbReference>
<dbReference type="GO" id="GO:0044550">
    <property type="term" value="P:secondary metabolite biosynthetic process"/>
    <property type="evidence" value="ECO:0007669"/>
    <property type="project" value="UniProtKB-ARBA"/>
</dbReference>
<dbReference type="Gene3D" id="3.90.180.10">
    <property type="entry name" value="Medium-chain alcohol dehydrogenases, catalytic domain"/>
    <property type="match status" value="1"/>
</dbReference>
<evidence type="ECO:0000259" key="11">
    <source>
        <dbReference type="PROSITE" id="PS52004"/>
    </source>
</evidence>
<dbReference type="InterPro" id="IPR016039">
    <property type="entry name" value="Thiolase-like"/>
</dbReference>
<evidence type="ECO:0000256" key="7">
    <source>
        <dbReference type="ARBA" id="ARBA00023315"/>
    </source>
</evidence>
<dbReference type="InterPro" id="IPR036736">
    <property type="entry name" value="ACP-like_sf"/>
</dbReference>
<dbReference type="InterPro" id="IPR049551">
    <property type="entry name" value="PKS_DH_C"/>
</dbReference>
<protein>
    <submittedName>
        <fullName evidence="13">Uncharacterized protein</fullName>
    </submittedName>
</protein>
<feature type="active site" description="Proton acceptor; for dehydratase activity" evidence="8">
    <location>
        <position position="1050"/>
    </location>
</feature>
<dbReference type="SMART" id="SM00822">
    <property type="entry name" value="PKS_KR"/>
    <property type="match status" value="1"/>
</dbReference>
<evidence type="ECO:0000256" key="3">
    <source>
        <dbReference type="ARBA" id="ARBA00022679"/>
    </source>
</evidence>
<evidence type="ECO:0000256" key="4">
    <source>
        <dbReference type="ARBA" id="ARBA00022857"/>
    </source>
</evidence>
<evidence type="ECO:0000259" key="10">
    <source>
        <dbReference type="PROSITE" id="PS50075"/>
    </source>
</evidence>
<keyword evidence="2" id="KW-0597">Phosphoprotein</keyword>
<dbReference type="InterPro" id="IPR018201">
    <property type="entry name" value="Ketoacyl_synth_AS"/>
</dbReference>
<dbReference type="SUPFAM" id="SSF47336">
    <property type="entry name" value="ACP-like"/>
    <property type="match status" value="1"/>
</dbReference>
<dbReference type="Gene3D" id="3.40.50.720">
    <property type="entry name" value="NAD(P)-binding Rossmann-like Domain"/>
    <property type="match status" value="2"/>
</dbReference>
<dbReference type="Pfam" id="PF14765">
    <property type="entry name" value="PS-DH"/>
    <property type="match status" value="1"/>
</dbReference>
<dbReference type="PANTHER" id="PTHR43775">
    <property type="entry name" value="FATTY ACID SYNTHASE"/>
    <property type="match status" value="1"/>
</dbReference>
<evidence type="ECO:0000313" key="14">
    <source>
        <dbReference type="Proteomes" id="UP000294847"/>
    </source>
</evidence>
<evidence type="ECO:0000256" key="6">
    <source>
        <dbReference type="ARBA" id="ARBA00023268"/>
    </source>
</evidence>
<dbReference type="SMART" id="SM00827">
    <property type="entry name" value="PKS_AT"/>
    <property type="match status" value="1"/>
</dbReference>
<dbReference type="SMART" id="SM00825">
    <property type="entry name" value="PKS_KS"/>
    <property type="match status" value="1"/>
</dbReference>
<dbReference type="SUPFAM" id="SSF52151">
    <property type="entry name" value="FabD/lysophospholipase-like"/>
    <property type="match status" value="1"/>
</dbReference>
<dbReference type="Pfam" id="PF23114">
    <property type="entry name" value="NAD-bd_HRPKS_sdrA"/>
    <property type="match status" value="1"/>
</dbReference>
<dbReference type="Pfam" id="PF00109">
    <property type="entry name" value="ketoacyl-synt"/>
    <property type="match status" value="1"/>
</dbReference>
<proteinExistence type="predicted"/>
<keyword evidence="7" id="KW-0012">Acyltransferase</keyword>
<dbReference type="SUPFAM" id="SSF53901">
    <property type="entry name" value="Thiolase-like"/>
    <property type="match status" value="1"/>
</dbReference>
<dbReference type="InterPro" id="IPR009081">
    <property type="entry name" value="PP-bd_ACP"/>
</dbReference>
<dbReference type="CDD" id="cd00833">
    <property type="entry name" value="PKS"/>
    <property type="match status" value="1"/>
</dbReference>
<accession>A0A4P7N6Q2</accession>
<dbReference type="InterPro" id="IPR001227">
    <property type="entry name" value="Ac_transferase_dom_sf"/>
</dbReference>
<dbReference type="InterPro" id="IPR014030">
    <property type="entry name" value="Ketoacyl_synth_N"/>
</dbReference>
<dbReference type="InterPro" id="IPR032821">
    <property type="entry name" value="PKS_assoc"/>
</dbReference>
<dbReference type="Pfam" id="PF16197">
    <property type="entry name" value="KAsynt_C_assoc"/>
    <property type="match status" value="1"/>
</dbReference>
<dbReference type="InterPro" id="IPR042104">
    <property type="entry name" value="PKS_dehydratase_sf"/>
</dbReference>
<dbReference type="Pfam" id="PF00550">
    <property type="entry name" value="PP-binding"/>
    <property type="match status" value="1"/>
</dbReference>
<gene>
    <name evidence="13" type="ORF">PoMZ_03266</name>
</gene>
<dbReference type="InterPro" id="IPR049900">
    <property type="entry name" value="PKS_mFAS_DH"/>
</dbReference>
<dbReference type="InterPro" id="IPR056501">
    <property type="entry name" value="NAD-bd_HRPKS_sdrA"/>
</dbReference>
<dbReference type="SUPFAM" id="SSF55048">
    <property type="entry name" value="Probable ACP-binding domain of malonyl-CoA ACP transacylase"/>
    <property type="match status" value="1"/>
</dbReference>
<dbReference type="SUPFAM" id="SSF50129">
    <property type="entry name" value="GroES-like"/>
    <property type="match status" value="1"/>
</dbReference>
<dbReference type="InterPro" id="IPR011032">
    <property type="entry name" value="GroES-like_sf"/>
</dbReference>
<organism evidence="13 14">
    <name type="scientific">Pyricularia oryzae</name>
    <name type="common">Rice blast fungus</name>
    <name type="synonym">Magnaporthe oryzae</name>
    <dbReference type="NCBI Taxonomy" id="318829"/>
    <lineage>
        <taxon>Eukaryota</taxon>
        <taxon>Fungi</taxon>
        <taxon>Dikarya</taxon>
        <taxon>Ascomycota</taxon>
        <taxon>Pezizomycotina</taxon>
        <taxon>Sordariomycetes</taxon>
        <taxon>Sordariomycetidae</taxon>
        <taxon>Magnaporthales</taxon>
        <taxon>Pyriculariaceae</taxon>
        <taxon>Pyricularia</taxon>
    </lineage>
</organism>
<dbReference type="PANTHER" id="PTHR43775:SF50">
    <property type="entry name" value="HIGHLY REDUCING POLYKETIDE SYNTHASE SRDA"/>
    <property type="match status" value="1"/>
</dbReference>
<dbReference type="Gene3D" id="3.30.70.3290">
    <property type="match status" value="1"/>
</dbReference>
<feature type="compositionally biased region" description="Polar residues" evidence="9">
    <location>
        <begin position="27"/>
        <end position="38"/>
    </location>
</feature>
<dbReference type="Gene3D" id="3.40.47.10">
    <property type="match status" value="1"/>
</dbReference>
<dbReference type="InterPro" id="IPR013154">
    <property type="entry name" value="ADH-like_N"/>
</dbReference>
<evidence type="ECO:0000256" key="1">
    <source>
        <dbReference type="ARBA" id="ARBA00022450"/>
    </source>
</evidence>
<dbReference type="PROSITE" id="PS00606">
    <property type="entry name" value="KS3_1"/>
    <property type="match status" value="1"/>
</dbReference>
<dbReference type="GO" id="GO:0004312">
    <property type="term" value="F:fatty acid synthase activity"/>
    <property type="evidence" value="ECO:0007669"/>
    <property type="project" value="TreeGrafter"/>
</dbReference>
<feature type="region of interest" description="N-terminal hotdog fold" evidence="8">
    <location>
        <begin position="1018"/>
        <end position="1162"/>
    </location>
</feature>
<dbReference type="InterPro" id="IPR016036">
    <property type="entry name" value="Malonyl_transacylase_ACP-bd"/>
</dbReference>
<dbReference type="InterPro" id="IPR049552">
    <property type="entry name" value="PKS_DH_N"/>
</dbReference>
<dbReference type="InterPro" id="IPR020841">
    <property type="entry name" value="PKS_Beta-ketoAc_synthase_dom"/>
</dbReference>
<dbReference type="InterPro" id="IPR014043">
    <property type="entry name" value="Acyl_transferase_dom"/>
</dbReference>
<dbReference type="CDD" id="cd05195">
    <property type="entry name" value="enoyl_red"/>
    <property type="match status" value="1"/>
</dbReference>
<dbReference type="EMBL" id="CP034206">
    <property type="protein sequence ID" value="QBZ58317.1"/>
    <property type="molecule type" value="Genomic_DNA"/>
</dbReference>
<reference evidence="13 14" key="1">
    <citation type="journal article" date="2019" name="Mol. Biol. Evol.">
        <title>Blast fungal genomes show frequent chromosomal changes, gene gains and losses, and effector gene turnover.</title>
        <authorList>
            <person name="Gomez Luciano L.B."/>
            <person name="Jason Tsai I."/>
            <person name="Chuma I."/>
            <person name="Tosa Y."/>
            <person name="Chen Y.H."/>
            <person name="Li J.Y."/>
            <person name="Li M.Y."/>
            <person name="Jade Lu M.Y."/>
            <person name="Nakayashiki H."/>
            <person name="Li W.H."/>
        </authorList>
    </citation>
    <scope>NUCLEOTIDE SEQUENCE [LARGE SCALE GENOMIC DNA]</scope>
    <source>
        <strain evidence="13">MZ5-1-6</strain>
    </source>
</reference>
<evidence type="ECO:0000256" key="2">
    <source>
        <dbReference type="ARBA" id="ARBA00022553"/>
    </source>
</evidence>
<keyword evidence="1" id="KW-0596">Phosphopantetheine</keyword>
<keyword evidence="5" id="KW-0560">Oxidoreductase</keyword>
<dbReference type="InterPro" id="IPR014031">
    <property type="entry name" value="Ketoacyl_synth_C"/>
</dbReference>
<dbReference type="Pfam" id="PF02801">
    <property type="entry name" value="Ketoacyl-synt_C"/>
    <property type="match status" value="1"/>
</dbReference>
<dbReference type="PROSITE" id="PS52019">
    <property type="entry name" value="PKS_MFAS_DH"/>
    <property type="match status" value="1"/>
</dbReference>
<dbReference type="Proteomes" id="UP000294847">
    <property type="component" value="Chromosome 3"/>
</dbReference>
<dbReference type="GO" id="GO:0016491">
    <property type="term" value="F:oxidoreductase activity"/>
    <property type="evidence" value="ECO:0007669"/>
    <property type="project" value="UniProtKB-KW"/>
</dbReference>
<dbReference type="Pfam" id="PF00698">
    <property type="entry name" value="Acyl_transf_1"/>
    <property type="match status" value="1"/>
</dbReference>
<dbReference type="GO" id="GO:0006633">
    <property type="term" value="P:fatty acid biosynthetic process"/>
    <property type="evidence" value="ECO:0007669"/>
    <property type="project" value="InterPro"/>
</dbReference>
<dbReference type="InterPro" id="IPR036291">
    <property type="entry name" value="NAD(P)-bd_dom_sf"/>
</dbReference>
<dbReference type="Gene3D" id="3.10.129.110">
    <property type="entry name" value="Polyketide synthase dehydratase"/>
    <property type="match status" value="1"/>
</dbReference>
<evidence type="ECO:0000256" key="9">
    <source>
        <dbReference type="SAM" id="MobiDB-lite"/>
    </source>
</evidence>
<dbReference type="InterPro" id="IPR057326">
    <property type="entry name" value="KR_dom"/>
</dbReference>
<dbReference type="PROSITE" id="PS50075">
    <property type="entry name" value="CARRIER"/>
    <property type="match status" value="1"/>
</dbReference>
<feature type="active site" description="Proton donor; for dehydratase activity" evidence="8">
    <location>
        <position position="1240"/>
    </location>
</feature>
<dbReference type="InterPro" id="IPR016035">
    <property type="entry name" value="Acyl_Trfase/lysoPLipase"/>
</dbReference>
<dbReference type="Gene3D" id="1.10.1200.10">
    <property type="entry name" value="ACP-like"/>
    <property type="match status" value="1"/>
</dbReference>
<dbReference type="PROSITE" id="PS52004">
    <property type="entry name" value="KS3_2"/>
    <property type="match status" value="1"/>
</dbReference>
<feature type="domain" description="Ketosynthase family 3 (KS3)" evidence="11">
    <location>
        <begin position="51"/>
        <end position="485"/>
    </location>
</feature>
<dbReference type="SMART" id="SM00826">
    <property type="entry name" value="PKS_DH"/>
    <property type="match status" value="1"/>
</dbReference>
<feature type="domain" description="PKS/mFAS DH" evidence="12">
    <location>
        <begin position="1018"/>
        <end position="1343"/>
    </location>
</feature>
<dbReference type="GO" id="GO:0004315">
    <property type="term" value="F:3-oxoacyl-[acyl-carrier-protein] synthase activity"/>
    <property type="evidence" value="ECO:0007669"/>
    <property type="project" value="InterPro"/>
</dbReference>
<sequence>MSPIFLGDSEDAATCRCGPPSSPSPELSGTETALTSDSDGPELLNPGPQGPEPIAIIGMGCRLPGGASTPSKLWELLEAGRSAQGRLPADRYNMDAFYHPNGDRPGSMNTSGGYFIQEDVRGFDNSMFGINHLEAMYMDPQQRKLLEVTFEAFEAAGLSLDAVSGANVGCYVGNFVTDFITMQLKDAEYTHRYTATGSGTTILANRISHVFNLKGPSFVIDTACSSSLYCLHAACSALWQRECDAAVVAGANLIQSPEQQLATMKAGVLSGTSTCHTFDASADGYGRADGIGVLLVKRLSDAIRDNDPIRSVIRSTAVNSNGKTNGITLPSADGQEAVIRKAYALAGLGYGDTDYVECHGTGTAVGDPIEVEALSRVFRRQPGSQPLLIGSVKTNLGHSEAASGISSLLKVAMALECGRIPPTIGISSLNPKLKLDEWNMRIVTENTEWPQNRTPNGQQGGRVLRRAGVNSFGYGGANAHCILESPDTHVPRGYRERGAATRLTNSAGAPRTALLLPVSSKSVSSLEQKAADIASYVAAKTASSADLQASDLAYTLGVRRSHLSSRGFWIAAPDSLSEDVVVGSDAASSKLHTRIPGRAYGRHPLAFVFTGQGAQWAGMGRELMDEFPSFRRTVQMLDSTLQLLPHPPTWTLRGALLEPPESSSINLASRSQPVCTAVQLALVRLLRDWGVAPGFAVGHSSGEIAAAYAAGRLTARQAIAVAYYRGYAVERSTTVGAMMAAGLSQDEADGDIAALGLAGKIRVACVNSPESVTISGDTDGIDEYKAVLDGRGVFARLLKTDGRAYHSHHMAAIGGLYEDLVVEALASPAVQNDLDDAGQQNLSPAQWISSVTGQVVGDDMPTAEPSYWRANLESPVLFAQVVEKLLSPGTPVHLVEIGPHSALEMPIKQTRTKVGIDAAKTPYNSALLRGKNSTTTMLTLAGELFLHGHPIAFGAVNNTTTAHTPSRYPPTKPGMLLSARQPQVLTDLPRHVWDYDGGAGFHEPRSSIEWRNRTHARHDLLGSRVPGGDGITRQWRNVLRAADLAWLVGHKLDTTTVLPAAGYLAMAVEAACQSAGLSLERYGRGSPRCSFALRHVHVEKALMVLDDQQSGIEVFTTLQPATAPRTATAGSGGWYKFIVSSFVAGESTRHAHGLVKLAQNDDRPPARRLPVEDEAMEQSAPRTWYRKFVQEGLNFSGPLQSLSRIETHRRRGEMHLLAQTSLSPGLGGESAYALHPIAIDALFQSGPIACTRGIVRDFTAKVPVYIEDMELHMPSRSLLSGSFVSPSGDESAETTAQQGSIRTICKSAGLGAISVDSQLFDGDDLVLRVSGCRMVPYSSGAAVGAAAGDGYERHPMLHVAWKPDVERLADAGIEHGASALTAYLSQFQGTAVIGDDGDGVAGVLGAAKLAGGVLDLVVHKRPTLHVLLASDSTQDDGAVKHMRELLGVGTAFQRCLSLWKRSTDEDGAVQFQDLSAKEDTTANGTATAASSAPPSIFDVLVILDLDTSTKGSTSADLASYSSLVDEKKGTLIWSGLPSSASTASSGSIPAKLSPLGFSCIEAQQSHGTPVLKVVLAQRGLPDKKQELGQQEVLIVERNPDHKLNKELALHVAELTNKPAKRVTLDQLTPELATAHATVIATVELEDALLADVKDGDFAQIKTLTDHCTNLIWVTGGGLADGTRPEQAVVFGLSRALMMEQPSLRFFVVGVDGESAAAETTARQVVGVASQALLDDAEPDFEFVQDGRAGGALQVSRFVPDDAMNSTFRQRQPNATETLEMRLGDAHPCRLSLAGPVAANMLDAFVFTQDPAHKNNGIDLGQDEVEVQVLTVGLHARDLRTMTGETSDGEGDTQPHAVTSQYVGRVVRVGSAVEGLGVDDSVLVMAPGRCATVERIPASSCRVLRDGEDPAAMASLPLPACTALYALRDRARLQPGETVLVCYREADAHGRDRSGPAAVHIARALGANVFAVVVVDDEDDEAKQEQRSEIVGDLGLPETHVSFVKVGDGAGFGSDMLSSHGRVQVVANFCTDRWPLSNVAALCADDARIVHVGRGTVLGELVTTDPTILRKNIALSTFDVNLLLTPVPSSPSTTRSGLLLDDVLSLWRQGKLNGLLGTQPRLFDVANLAEAFRALGGTTTKSSHTTPRGAVSVSFEATSLVRVAPPSYHTVFNPDKSYLLVGCLGGLGRSMSRWMLSRGARKFTFLGRSGTDREPAARLVQDLELCGASVTVVRGDVVDASDVERAVAASAAAGPIGGVVQAAMGLDEALFTAMPAAYWRKGLAPKVRGSLNLHAALAGRDADLDFFLMTSSVSGSVGTATESNYCAANYFLDVFARHRRGLGLPATSVGLGMISEVGYLHENPEIEAMLLRKGIQAISEDEMLNMIDISLSASSSSRTRGSPAAAWRGTDHALAHTLTGLEPIGVRELRAQGFDVSSPVLGDPRASLLAAALAADENESAGAGAGGASTSSGGLPAGLAQAVAGGSAGAVAAQALELVADKFSNLVLVPRDRLDLLRPLSDVGVDSMLAAEFRGWIYQQLKVNVPYLTMLASTTTLTMLSELIAGKLLEA</sequence>
<name>A0A4P7N6Q2_PYROR</name>
<evidence type="ECO:0000259" key="12">
    <source>
        <dbReference type="PROSITE" id="PS52019"/>
    </source>
</evidence>
<dbReference type="Pfam" id="PF21089">
    <property type="entry name" value="PKS_DH_N"/>
    <property type="match status" value="1"/>
</dbReference>
<keyword evidence="6" id="KW-0511">Multifunctional enzyme</keyword>
<dbReference type="Pfam" id="PF08240">
    <property type="entry name" value="ADH_N"/>
    <property type="match status" value="1"/>
</dbReference>
<dbReference type="Pfam" id="PF08659">
    <property type="entry name" value="KR"/>
    <property type="match status" value="1"/>
</dbReference>
<dbReference type="InterPro" id="IPR020807">
    <property type="entry name" value="PKS_DH"/>
</dbReference>
<dbReference type="SMART" id="SM00829">
    <property type="entry name" value="PKS_ER"/>
    <property type="match status" value="1"/>
</dbReference>
<evidence type="ECO:0000256" key="5">
    <source>
        <dbReference type="ARBA" id="ARBA00023002"/>
    </source>
</evidence>
<dbReference type="InterPro" id="IPR050091">
    <property type="entry name" value="PKS_NRPS_Biosynth_Enz"/>
</dbReference>
<evidence type="ECO:0000313" key="13">
    <source>
        <dbReference type="EMBL" id="QBZ58317.1"/>
    </source>
</evidence>
<feature type="domain" description="Carrier" evidence="10">
    <location>
        <begin position="2489"/>
        <end position="2567"/>
    </location>
</feature>
<feature type="region of interest" description="C-terminal hotdog fold" evidence="8">
    <location>
        <begin position="1176"/>
        <end position="1343"/>
    </location>
</feature>
<dbReference type="Gene3D" id="3.40.366.10">
    <property type="entry name" value="Malonyl-Coenzyme A Acyl Carrier Protein, domain 2"/>
    <property type="match status" value="1"/>
</dbReference>